<dbReference type="SUPFAM" id="SSF90123">
    <property type="entry name" value="ABC transporter transmembrane region"/>
    <property type="match status" value="1"/>
</dbReference>
<evidence type="ECO:0000256" key="3">
    <source>
        <dbReference type="ARBA" id="ARBA00022989"/>
    </source>
</evidence>
<dbReference type="AlphaFoldDB" id="A0A382JSS7"/>
<dbReference type="GO" id="GO:0015421">
    <property type="term" value="F:ABC-type oligopeptide transporter activity"/>
    <property type="evidence" value="ECO:0007669"/>
    <property type="project" value="TreeGrafter"/>
</dbReference>
<evidence type="ECO:0000256" key="1">
    <source>
        <dbReference type="ARBA" id="ARBA00004141"/>
    </source>
</evidence>
<feature type="transmembrane region" description="Helical" evidence="5">
    <location>
        <begin position="251"/>
        <end position="272"/>
    </location>
</feature>
<dbReference type="PANTHER" id="PTHR43394:SF1">
    <property type="entry name" value="ATP-BINDING CASSETTE SUB-FAMILY B MEMBER 10, MITOCHONDRIAL"/>
    <property type="match status" value="1"/>
</dbReference>
<dbReference type="Pfam" id="PF00005">
    <property type="entry name" value="ABC_tran"/>
    <property type="match status" value="1"/>
</dbReference>
<dbReference type="Gene3D" id="3.40.50.300">
    <property type="entry name" value="P-loop containing nucleotide triphosphate hydrolases"/>
    <property type="match status" value="1"/>
</dbReference>
<comment type="subcellular location">
    <subcellularLocation>
        <location evidence="1">Membrane</location>
        <topology evidence="1">Multi-pass membrane protein</topology>
    </subcellularLocation>
</comment>
<keyword evidence="4 5" id="KW-0472">Membrane</keyword>
<dbReference type="InterPro" id="IPR027417">
    <property type="entry name" value="P-loop_NTPase"/>
</dbReference>
<dbReference type="Pfam" id="PF00664">
    <property type="entry name" value="ABC_membrane"/>
    <property type="match status" value="1"/>
</dbReference>
<dbReference type="Gene3D" id="1.20.1560.10">
    <property type="entry name" value="ABC transporter type 1, transmembrane domain"/>
    <property type="match status" value="1"/>
</dbReference>
<dbReference type="InterPro" id="IPR003439">
    <property type="entry name" value="ABC_transporter-like_ATP-bd"/>
</dbReference>
<dbReference type="GO" id="GO:0016020">
    <property type="term" value="C:membrane"/>
    <property type="evidence" value="ECO:0007669"/>
    <property type="project" value="UniProtKB-SubCell"/>
</dbReference>
<dbReference type="GO" id="GO:0016887">
    <property type="term" value="F:ATP hydrolysis activity"/>
    <property type="evidence" value="ECO:0007669"/>
    <property type="project" value="InterPro"/>
</dbReference>
<feature type="transmembrane region" description="Helical" evidence="5">
    <location>
        <begin position="164"/>
        <end position="182"/>
    </location>
</feature>
<dbReference type="GO" id="GO:0005524">
    <property type="term" value="F:ATP binding"/>
    <property type="evidence" value="ECO:0007669"/>
    <property type="project" value="InterPro"/>
</dbReference>
<dbReference type="InterPro" id="IPR039421">
    <property type="entry name" value="Type_1_exporter"/>
</dbReference>
<accession>A0A382JSS7</accession>
<keyword evidence="2 5" id="KW-0812">Transmembrane</keyword>
<dbReference type="EMBL" id="UINC01076027">
    <property type="protein sequence ID" value="SVC14796.1"/>
    <property type="molecule type" value="Genomic_DNA"/>
</dbReference>
<evidence type="ECO:0000256" key="2">
    <source>
        <dbReference type="ARBA" id="ARBA00022692"/>
    </source>
</evidence>
<protein>
    <recommendedName>
        <fullName evidence="6">ABC transmembrane type-1 domain-containing protein</fullName>
    </recommendedName>
</protein>
<dbReference type="InterPro" id="IPR036640">
    <property type="entry name" value="ABC1_TM_sf"/>
</dbReference>
<organism evidence="7">
    <name type="scientific">marine metagenome</name>
    <dbReference type="NCBI Taxonomy" id="408172"/>
    <lineage>
        <taxon>unclassified sequences</taxon>
        <taxon>metagenomes</taxon>
        <taxon>ecological metagenomes</taxon>
    </lineage>
</organism>
<dbReference type="SUPFAM" id="SSF52540">
    <property type="entry name" value="P-loop containing nucleoside triphosphate hydrolases"/>
    <property type="match status" value="1"/>
</dbReference>
<evidence type="ECO:0000259" key="6">
    <source>
        <dbReference type="PROSITE" id="PS50929"/>
    </source>
</evidence>
<name>A0A382JSS7_9ZZZZ</name>
<reference evidence="7" key="1">
    <citation type="submission" date="2018-05" db="EMBL/GenBank/DDBJ databases">
        <authorList>
            <person name="Lanie J.A."/>
            <person name="Ng W.-L."/>
            <person name="Kazmierczak K.M."/>
            <person name="Andrzejewski T.M."/>
            <person name="Davidsen T.M."/>
            <person name="Wayne K.J."/>
            <person name="Tettelin H."/>
            <person name="Glass J.I."/>
            <person name="Rusch D."/>
            <person name="Podicherti R."/>
            <person name="Tsui H.-C.T."/>
            <person name="Winkler M.E."/>
        </authorList>
    </citation>
    <scope>NUCLEOTIDE SEQUENCE</scope>
</reference>
<feature type="transmembrane region" description="Helical" evidence="5">
    <location>
        <begin position="61"/>
        <end position="78"/>
    </location>
</feature>
<evidence type="ECO:0000256" key="4">
    <source>
        <dbReference type="ARBA" id="ARBA00023136"/>
    </source>
</evidence>
<evidence type="ECO:0000313" key="7">
    <source>
        <dbReference type="EMBL" id="SVC14796.1"/>
    </source>
</evidence>
<proteinExistence type="predicted"/>
<feature type="transmembrane region" description="Helical" evidence="5">
    <location>
        <begin position="16"/>
        <end position="35"/>
    </location>
</feature>
<dbReference type="CDD" id="cd18542">
    <property type="entry name" value="ABC_6TM_YknU_like"/>
    <property type="match status" value="1"/>
</dbReference>
<keyword evidence="3 5" id="KW-1133">Transmembrane helix</keyword>
<feature type="non-terminal residue" evidence="7">
    <location>
        <position position="415"/>
    </location>
</feature>
<dbReference type="PROSITE" id="PS50929">
    <property type="entry name" value="ABC_TM1F"/>
    <property type="match status" value="1"/>
</dbReference>
<dbReference type="InterPro" id="IPR011527">
    <property type="entry name" value="ABC1_TM_dom"/>
</dbReference>
<sequence>MNIILRIINIAFKNKFHITAAYGTMIVSAAAYLFLPEVFGNTIDSIAESLDGGIPLDTTKILLLSGTVLVLSSIRGIFGFGQQYFSESVSQLAVYEIRNQLFDRIQKLSLSFHDKSHTGNLMSRAITDVENIRMFISIGLIRGPYFLIMFVTVAIILINMDTKLGLLSIAFMPVVAAQSIFARLKMRHLWTSVQERMGELSTTLQETLTGMRVVKAFGAEEHELNQLDQRSKKVSEEMIHVEYVRATNMSFMIFVFMISLAIILIFGGRSVLEGALSLGDLTKFLFYMQLLSIPIRMLGFIVASTARASSAGARIYEIIDTESEVKEPKNPTNLEKISGEVQFENVSFSYDISDNLQALKTLNFTVPRGEIIALIGTPGSGKSTLVSLLTRFYDPTDGEIRIDGLDIKNFKISDL</sequence>
<evidence type="ECO:0000256" key="5">
    <source>
        <dbReference type="SAM" id="Phobius"/>
    </source>
</evidence>
<feature type="transmembrane region" description="Helical" evidence="5">
    <location>
        <begin position="134"/>
        <end position="158"/>
    </location>
</feature>
<dbReference type="PANTHER" id="PTHR43394">
    <property type="entry name" value="ATP-DEPENDENT PERMEASE MDL1, MITOCHONDRIAL"/>
    <property type="match status" value="1"/>
</dbReference>
<feature type="domain" description="ABC transmembrane type-1" evidence="6">
    <location>
        <begin position="25"/>
        <end position="307"/>
    </location>
</feature>
<gene>
    <name evidence="7" type="ORF">METZ01_LOCUS267650</name>
</gene>
<feature type="transmembrane region" description="Helical" evidence="5">
    <location>
        <begin position="284"/>
        <end position="306"/>
    </location>
</feature>